<feature type="domain" description="Major facilitator superfamily (MFS) profile" evidence="10">
    <location>
        <begin position="23"/>
        <end position="454"/>
    </location>
</feature>
<proteinExistence type="inferred from homology"/>
<evidence type="ECO:0000313" key="11">
    <source>
        <dbReference type="EMBL" id="RZF45340.1"/>
    </source>
</evidence>
<evidence type="ECO:0000256" key="3">
    <source>
        <dbReference type="ARBA" id="ARBA00022692"/>
    </source>
</evidence>
<feature type="transmembrane region" description="Helical" evidence="9">
    <location>
        <begin position="121"/>
        <end position="144"/>
    </location>
</feature>
<dbReference type="GO" id="GO:0005886">
    <property type="term" value="C:plasma membrane"/>
    <property type="evidence" value="ECO:0007669"/>
    <property type="project" value="UniProtKB-SubCell"/>
</dbReference>
<evidence type="ECO:0000256" key="7">
    <source>
        <dbReference type="ARBA" id="ARBA00024348"/>
    </source>
</evidence>
<dbReference type="InterPro" id="IPR005829">
    <property type="entry name" value="Sugar_transporter_CS"/>
</dbReference>
<keyword evidence="2" id="KW-1003">Cell membrane</keyword>
<evidence type="ECO:0000256" key="8">
    <source>
        <dbReference type="RuleBase" id="RU003346"/>
    </source>
</evidence>
<dbReference type="InterPro" id="IPR003663">
    <property type="entry name" value="Sugar/inositol_transpt"/>
</dbReference>
<comment type="similarity">
    <text evidence="7">Belongs to the major facilitator superfamily. Sugar transporter (TC 2.A.1.1) family. Trehalose transporter subfamily.</text>
</comment>
<dbReference type="Pfam" id="PF00083">
    <property type="entry name" value="Sugar_tr"/>
    <property type="match status" value="1"/>
</dbReference>
<keyword evidence="5 9" id="KW-0472">Membrane</keyword>
<dbReference type="SMR" id="A0A482XIJ0"/>
<keyword evidence="6" id="KW-0325">Glycoprotein</keyword>
<dbReference type="InterPro" id="IPR020846">
    <property type="entry name" value="MFS_dom"/>
</dbReference>
<keyword evidence="12" id="KW-1185">Reference proteome</keyword>
<evidence type="ECO:0000256" key="6">
    <source>
        <dbReference type="ARBA" id="ARBA00023180"/>
    </source>
</evidence>
<feature type="transmembrane region" description="Helical" evidence="9">
    <location>
        <begin position="329"/>
        <end position="349"/>
    </location>
</feature>
<feature type="transmembrane region" description="Helical" evidence="9">
    <location>
        <begin position="97"/>
        <end position="115"/>
    </location>
</feature>
<organism evidence="11 12">
    <name type="scientific">Laodelphax striatellus</name>
    <name type="common">Small brown planthopper</name>
    <name type="synonym">Delphax striatella</name>
    <dbReference type="NCBI Taxonomy" id="195883"/>
    <lineage>
        <taxon>Eukaryota</taxon>
        <taxon>Metazoa</taxon>
        <taxon>Ecdysozoa</taxon>
        <taxon>Arthropoda</taxon>
        <taxon>Hexapoda</taxon>
        <taxon>Insecta</taxon>
        <taxon>Pterygota</taxon>
        <taxon>Neoptera</taxon>
        <taxon>Paraneoptera</taxon>
        <taxon>Hemiptera</taxon>
        <taxon>Auchenorrhyncha</taxon>
        <taxon>Fulgoroidea</taxon>
        <taxon>Delphacidae</taxon>
        <taxon>Criomorphinae</taxon>
        <taxon>Laodelphax</taxon>
    </lineage>
</organism>
<feature type="transmembrane region" description="Helical" evidence="9">
    <location>
        <begin position="298"/>
        <end position="322"/>
    </location>
</feature>
<feature type="transmembrane region" description="Helical" evidence="9">
    <location>
        <begin position="430"/>
        <end position="451"/>
    </location>
</feature>
<evidence type="ECO:0000259" key="10">
    <source>
        <dbReference type="PROSITE" id="PS50850"/>
    </source>
</evidence>
<dbReference type="SUPFAM" id="SSF103473">
    <property type="entry name" value="MFS general substrate transporter"/>
    <property type="match status" value="1"/>
</dbReference>
<dbReference type="AlphaFoldDB" id="A0A482XIJ0"/>
<keyword evidence="4 9" id="KW-1133">Transmembrane helix</keyword>
<keyword evidence="3 9" id="KW-0812">Transmembrane</keyword>
<dbReference type="EMBL" id="QKKF02009244">
    <property type="protein sequence ID" value="RZF45340.1"/>
    <property type="molecule type" value="Genomic_DNA"/>
</dbReference>
<dbReference type="PRINTS" id="PR00171">
    <property type="entry name" value="SUGRTRNSPORT"/>
</dbReference>
<dbReference type="InterPro" id="IPR044775">
    <property type="entry name" value="MFS_ERD6/Tret1-like"/>
</dbReference>
<dbReference type="PANTHER" id="PTHR48021">
    <property type="match status" value="1"/>
</dbReference>
<evidence type="ECO:0000256" key="5">
    <source>
        <dbReference type="ARBA" id="ARBA00023136"/>
    </source>
</evidence>
<dbReference type="PROSITE" id="PS00217">
    <property type="entry name" value="SUGAR_TRANSPORT_2"/>
    <property type="match status" value="1"/>
</dbReference>
<feature type="transmembrane region" description="Helical" evidence="9">
    <location>
        <begin position="156"/>
        <end position="177"/>
    </location>
</feature>
<dbReference type="InterPro" id="IPR005828">
    <property type="entry name" value="MFS_sugar_transport-like"/>
</dbReference>
<protein>
    <recommendedName>
        <fullName evidence="10">Major facilitator superfamily (MFS) profile domain-containing protein</fullName>
    </recommendedName>
</protein>
<feature type="transmembrane region" description="Helical" evidence="9">
    <location>
        <begin position="398"/>
        <end position="418"/>
    </location>
</feature>
<dbReference type="OrthoDB" id="6612291at2759"/>
<dbReference type="CDD" id="cd17358">
    <property type="entry name" value="MFS_GLUT6_8_Class3_like"/>
    <property type="match status" value="1"/>
</dbReference>
<dbReference type="InParanoid" id="A0A482XIJ0"/>
<reference evidence="11 12" key="1">
    <citation type="journal article" date="2017" name="Gigascience">
        <title>Genome sequence of the small brown planthopper, Laodelphax striatellus.</title>
        <authorList>
            <person name="Zhu J."/>
            <person name="Jiang F."/>
            <person name="Wang X."/>
            <person name="Yang P."/>
            <person name="Bao Y."/>
            <person name="Zhao W."/>
            <person name="Wang W."/>
            <person name="Lu H."/>
            <person name="Wang Q."/>
            <person name="Cui N."/>
            <person name="Li J."/>
            <person name="Chen X."/>
            <person name="Luo L."/>
            <person name="Yu J."/>
            <person name="Kang L."/>
            <person name="Cui F."/>
        </authorList>
    </citation>
    <scope>NUCLEOTIDE SEQUENCE [LARGE SCALE GENOMIC DNA]</scope>
    <source>
        <strain evidence="11">Lst14</strain>
    </source>
</reference>
<feature type="transmembrane region" description="Helical" evidence="9">
    <location>
        <begin position="264"/>
        <end position="286"/>
    </location>
</feature>
<evidence type="ECO:0000256" key="2">
    <source>
        <dbReference type="ARBA" id="ARBA00022475"/>
    </source>
</evidence>
<keyword evidence="8" id="KW-0813">Transport</keyword>
<dbReference type="NCBIfam" id="TIGR00879">
    <property type="entry name" value="SP"/>
    <property type="match status" value="1"/>
</dbReference>
<sequence>MDKPNSAMIIKQPATHQEGRKITQYFVSIVATLMAFNAGTILAWTAPALPVLESANSPLNCNITESEASWIGSLAAVGALCGALPSGYISETFGRKLPLLALGIPSVISWAMKLQGTSLEMLYAARLIGGFTAGAASGISPMYIGEIAESSIRGTLGTFFQLMLTVGILYVYVVGTFFSYKSLQVMCGIIPVVFMLLFLKAPDSPTYLLKKVRCHDAEKALRFLRGPSYDIHTELNNIQYELDKASRQKVSFAKAIMKKASLKSLFISLGLMLFQQFSGVNAVIFYSVSIFQAAGSTLDPSICTVIIGVVQVIVTYFSAVLVDKAGRRILLLISSSVMALCLGCLGYYFHLQQKGEDVSNIGMVPLVSVCIFIVVFSLGFGPIPWLMTGELFSGEIKGFASSLAVTLNWTSTFILTKTFQSFLTTIGADWTFWVLALICSVGTVFVFLFVIETKGKSLEEIQCELAGKPYIPNNENDKL</sequence>
<dbReference type="InterPro" id="IPR036259">
    <property type="entry name" value="MFS_trans_sf"/>
</dbReference>
<evidence type="ECO:0000256" key="9">
    <source>
        <dbReference type="SAM" id="Phobius"/>
    </source>
</evidence>
<feature type="transmembrane region" description="Helical" evidence="9">
    <location>
        <begin position="69"/>
        <end position="90"/>
    </location>
</feature>
<dbReference type="PROSITE" id="PS00216">
    <property type="entry name" value="SUGAR_TRANSPORT_1"/>
    <property type="match status" value="1"/>
</dbReference>
<dbReference type="Proteomes" id="UP000291343">
    <property type="component" value="Unassembled WGS sequence"/>
</dbReference>
<feature type="transmembrane region" description="Helical" evidence="9">
    <location>
        <begin position="361"/>
        <end position="386"/>
    </location>
</feature>
<dbReference type="PANTHER" id="PTHR48021:SF86">
    <property type="entry name" value="FACILITATED TREHALOSE TRANSPORTER TRET1-1-LIKE PROTEIN"/>
    <property type="match status" value="1"/>
</dbReference>
<dbReference type="FunFam" id="1.20.1250.20:FF:000055">
    <property type="entry name" value="Facilitated trehalose transporter Tret1-2 homolog"/>
    <property type="match status" value="1"/>
</dbReference>
<dbReference type="GO" id="GO:0051119">
    <property type="term" value="F:sugar transmembrane transporter activity"/>
    <property type="evidence" value="ECO:0007669"/>
    <property type="project" value="InterPro"/>
</dbReference>
<comment type="caution">
    <text evidence="11">The sequence shown here is derived from an EMBL/GenBank/DDBJ whole genome shotgun (WGS) entry which is preliminary data.</text>
</comment>
<evidence type="ECO:0000313" key="12">
    <source>
        <dbReference type="Proteomes" id="UP000291343"/>
    </source>
</evidence>
<name>A0A482XIJ0_LAOST</name>
<evidence type="ECO:0000256" key="1">
    <source>
        <dbReference type="ARBA" id="ARBA00004651"/>
    </source>
</evidence>
<dbReference type="InterPro" id="IPR050549">
    <property type="entry name" value="MFS_Trehalose_Transporter"/>
</dbReference>
<gene>
    <name evidence="11" type="ORF">LSTR_LSTR002783</name>
</gene>
<comment type="subcellular location">
    <subcellularLocation>
        <location evidence="1">Cell membrane</location>
        <topology evidence="1">Multi-pass membrane protein</topology>
    </subcellularLocation>
</comment>
<evidence type="ECO:0000256" key="4">
    <source>
        <dbReference type="ARBA" id="ARBA00022989"/>
    </source>
</evidence>
<dbReference type="Gene3D" id="1.20.1250.20">
    <property type="entry name" value="MFS general substrate transporter like domains"/>
    <property type="match status" value="1"/>
</dbReference>
<dbReference type="PROSITE" id="PS50850">
    <property type="entry name" value="MFS"/>
    <property type="match status" value="1"/>
</dbReference>
<feature type="transmembrane region" description="Helical" evidence="9">
    <location>
        <begin position="25"/>
        <end position="49"/>
    </location>
</feature>
<feature type="transmembrane region" description="Helical" evidence="9">
    <location>
        <begin position="183"/>
        <end position="201"/>
    </location>
</feature>
<accession>A0A482XIJ0</accession>